<feature type="compositionally biased region" description="Basic residues" evidence="1">
    <location>
        <begin position="1"/>
        <end position="10"/>
    </location>
</feature>
<dbReference type="AlphaFoldDB" id="J3LFD3"/>
<feature type="compositionally biased region" description="Pro residues" evidence="1">
    <location>
        <begin position="44"/>
        <end position="56"/>
    </location>
</feature>
<dbReference type="HOGENOM" id="CLU_1870416_0_0_1"/>
<feature type="region of interest" description="Disordered" evidence="1">
    <location>
        <begin position="1"/>
        <end position="86"/>
    </location>
</feature>
<accession>J3LFD3</accession>
<dbReference type="GO" id="GO:0006355">
    <property type="term" value="P:regulation of DNA-templated transcription"/>
    <property type="evidence" value="ECO:0007669"/>
    <property type="project" value="InterPro"/>
</dbReference>
<reference evidence="3" key="1">
    <citation type="submission" date="2013-04" db="UniProtKB">
        <authorList>
            <consortium name="EnsemblPlants"/>
        </authorList>
    </citation>
    <scope>IDENTIFICATION</scope>
</reference>
<dbReference type="Gramene" id="OB02G33500.1">
    <property type="protein sequence ID" value="OB02G33500.1"/>
    <property type="gene ID" value="OB02G33500"/>
</dbReference>
<evidence type="ECO:0000313" key="4">
    <source>
        <dbReference type="Proteomes" id="UP000006038"/>
    </source>
</evidence>
<keyword evidence="4" id="KW-1185">Reference proteome</keyword>
<protein>
    <submittedName>
        <fullName evidence="3">Uncharacterized protein</fullName>
    </submittedName>
</protein>
<evidence type="ECO:0000256" key="1">
    <source>
        <dbReference type="SAM" id="MobiDB-lite"/>
    </source>
</evidence>
<name>J3LFD3_ORYBR</name>
<dbReference type="Proteomes" id="UP000006038">
    <property type="component" value="Unassembled WGS sequence"/>
</dbReference>
<feature type="transmembrane region" description="Helical" evidence="2">
    <location>
        <begin position="115"/>
        <end position="134"/>
    </location>
</feature>
<feature type="compositionally biased region" description="Pro residues" evidence="1">
    <location>
        <begin position="11"/>
        <end position="36"/>
    </location>
</feature>
<dbReference type="InterPro" id="IPR000116">
    <property type="entry name" value="HMGA"/>
</dbReference>
<dbReference type="GO" id="GO:0005634">
    <property type="term" value="C:nucleus"/>
    <property type="evidence" value="ECO:0007669"/>
    <property type="project" value="InterPro"/>
</dbReference>
<keyword evidence="2" id="KW-0472">Membrane</keyword>
<keyword evidence="2" id="KW-0812">Transmembrane</keyword>
<keyword evidence="2" id="KW-1133">Transmembrane helix</keyword>
<evidence type="ECO:0000313" key="3">
    <source>
        <dbReference type="EnsemblPlants" id="OB02G33500.1"/>
    </source>
</evidence>
<dbReference type="GO" id="GO:0003677">
    <property type="term" value="F:DNA binding"/>
    <property type="evidence" value="ECO:0007669"/>
    <property type="project" value="InterPro"/>
</dbReference>
<dbReference type="OMA" id="ASPRSWH"/>
<dbReference type="GO" id="GO:0000785">
    <property type="term" value="C:chromatin"/>
    <property type="evidence" value="ECO:0007669"/>
    <property type="project" value="InterPro"/>
</dbReference>
<proteinExistence type="predicted"/>
<feature type="compositionally biased region" description="Low complexity" evidence="1">
    <location>
        <begin position="77"/>
        <end position="86"/>
    </location>
</feature>
<dbReference type="PRINTS" id="PR00930">
    <property type="entry name" value="HIGHMOBLTYIY"/>
</dbReference>
<sequence length="137" mass="15754">PLRRPWRPRLPRPPPRRSPPPRRQPSPRPAPRPPLHPPRHPPRRSPPPPPRRPTTPPRRRPRARPASPRSWHWRARASPSCSEPSSSVTVASLLYQLAERGAAATFQLASSFHPFLPLLLLPFYFPFVLLFKFLPVV</sequence>
<organism evidence="3">
    <name type="scientific">Oryza brachyantha</name>
    <name type="common">malo sina</name>
    <dbReference type="NCBI Taxonomy" id="4533"/>
    <lineage>
        <taxon>Eukaryota</taxon>
        <taxon>Viridiplantae</taxon>
        <taxon>Streptophyta</taxon>
        <taxon>Embryophyta</taxon>
        <taxon>Tracheophyta</taxon>
        <taxon>Spermatophyta</taxon>
        <taxon>Magnoliopsida</taxon>
        <taxon>Liliopsida</taxon>
        <taxon>Poales</taxon>
        <taxon>Poaceae</taxon>
        <taxon>BOP clade</taxon>
        <taxon>Oryzoideae</taxon>
        <taxon>Oryzeae</taxon>
        <taxon>Oryzinae</taxon>
        <taxon>Oryza</taxon>
    </lineage>
</organism>
<dbReference type="EnsemblPlants" id="OB02G33500.1">
    <property type="protein sequence ID" value="OB02G33500.1"/>
    <property type="gene ID" value="OB02G33500"/>
</dbReference>
<evidence type="ECO:0000256" key="2">
    <source>
        <dbReference type="SAM" id="Phobius"/>
    </source>
</evidence>